<dbReference type="Proteomes" id="UP001163321">
    <property type="component" value="Chromosome 8"/>
</dbReference>
<reference evidence="1 2" key="1">
    <citation type="journal article" date="2022" name="bioRxiv">
        <title>The genome of the oomycete Peronosclerospora sorghi, a cosmopolitan pathogen of maize and sorghum, is inflated with dispersed pseudogenes.</title>
        <authorList>
            <person name="Fletcher K."/>
            <person name="Martin F."/>
            <person name="Isakeit T."/>
            <person name="Cavanaugh K."/>
            <person name="Magill C."/>
            <person name="Michelmore R."/>
        </authorList>
    </citation>
    <scope>NUCLEOTIDE SEQUENCE [LARGE SCALE GENOMIC DNA]</scope>
    <source>
        <strain evidence="1">P6</strain>
    </source>
</reference>
<evidence type="ECO:0000313" key="1">
    <source>
        <dbReference type="EMBL" id="KAI9907973.1"/>
    </source>
</evidence>
<sequence>MDNHFLRVQEAYETLCNVELRRQYDAKLQQDELTGKRKVEAVVVSDEVFLANMRKETLEVAGGGVEEVIYTHHCRCGDLYEITENEFQDGVNVVPCTGCSLYIRVLS</sequence>
<proteinExistence type="predicted"/>
<gene>
    <name evidence="1" type="ORF">PsorP6_016109</name>
</gene>
<dbReference type="EMBL" id="CM047587">
    <property type="protein sequence ID" value="KAI9907973.1"/>
    <property type="molecule type" value="Genomic_DNA"/>
</dbReference>
<comment type="caution">
    <text evidence="1">The sequence shown here is derived from an EMBL/GenBank/DDBJ whole genome shotgun (WGS) entry which is preliminary data.</text>
</comment>
<accession>A0ACC0VN94</accession>
<keyword evidence="2" id="KW-1185">Reference proteome</keyword>
<protein>
    <submittedName>
        <fullName evidence="1">Uncharacterized protein</fullName>
    </submittedName>
</protein>
<evidence type="ECO:0000313" key="2">
    <source>
        <dbReference type="Proteomes" id="UP001163321"/>
    </source>
</evidence>
<organism evidence="1 2">
    <name type="scientific">Peronosclerospora sorghi</name>
    <dbReference type="NCBI Taxonomy" id="230839"/>
    <lineage>
        <taxon>Eukaryota</taxon>
        <taxon>Sar</taxon>
        <taxon>Stramenopiles</taxon>
        <taxon>Oomycota</taxon>
        <taxon>Peronosporomycetes</taxon>
        <taxon>Peronosporales</taxon>
        <taxon>Peronosporaceae</taxon>
        <taxon>Peronosclerospora</taxon>
    </lineage>
</organism>
<name>A0ACC0VN94_9STRA</name>